<dbReference type="InterPro" id="IPR024077">
    <property type="entry name" value="Neurolysin/TOP_dom2"/>
</dbReference>
<evidence type="ECO:0000313" key="9">
    <source>
        <dbReference type="EMBL" id="MBF4161004.1"/>
    </source>
</evidence>
<dbReference type="Pfam" id="PF01432">
    <property type="entry name" value="Peptidase_M3"/>
    <property type="match status" value="1"/>
</dbReference>
<keyword evidence="3 7" id="KW-0479">Metal-binding</keyword>
<name>A0A930YC05_9ACTN</name>
<dbReference type="Gene3D" id="3.40.390.10">
    <property type="entry name" value="Collagenase (Catalytic Domain)"/>
    <property type="match status" value="1"/>
</dbReference>
<dbReference type="GO" id="GO:0006508">
    <property type="term" value="P:proteolysis"/>
    <property type="evidence" value="ECO:0007669"/>
    <property type="project" value="UniProtKB-KW"/>
</dbReference>
<keyword evidence="5 7" id="KW-0862">Zinc</keyword>
<reference evidence="9" key="1">
    <citation type="submission" date="2020-11" db="EMBL/GenBank/DDBJ databases">
        <title>Nocardioides sp. CBS4Y-1, whole genome shotgun sequence.</title>
        <authorList>
            <person name="Tuo L."/>
        </authorList>
    </citation>
    <scope>NUCLEOTIDE SEQUENCE</scope>
    <source>
        <strain evidence="9">CBS4Y-1</strain>
    </source>
</reference>
<evidence type="ECO:0000256" key="4">
    <source>
        <dbReference type="ARBA" id="ARBA00022801"/>
    </source>
</evidence>
<evidence type="ECO:0000256" key="1">
    <source>
        <dbReference type="ARBA" id="ARBA00006040"/>
    </source>
</evidence>
<dbReference type="PANTHER" id="PTHR11804">
    <property type="entry name" value="PROTEASE M3 THIMET OLIGOPEPTIDASE-RELATED"/>
    <property type="match status" value="1"/>
</dbReference>
<comment type="cofactor">
    <cofactor evidence="7">
        <name>Zn(2+)</name>
        <dbReference type="ChEBI" id="CHEBI:29105"/>
    </cofactor>
    <text evidence="7">Binds 1 zinc ion.</text>
</comment>
<dbReference type="AlphaFoldDB" id="A0A930YC05"/>
<dbReference type="GO" id="GO:0046872">
    <property type="term" value="F:metal ion binding"/>
    <property type="evidence" value="ECO:0007669"/>
    <property type="project" value="UniProtKB-UniRule"/>
</dbReference>
<sequence>MASSPPTSNLAGVTDQHLADLADLAPLDLPEAGEAEAWRSFLSRRVEGELATARAQADALRVLAAGDAAALERWNDLHVALGNAFAVSSLLAQVHPDQQLRESAERFEQELHAFQTGLMLDVEVFGRLESVPREGLDEALAPGATRVLDDALRAFRRSGVDRDDATRERLATLSARDSDLSQAFGRNIRDGATSTRVPASALAGLPEDYVAEHPAADDGTVAISTAYPDMGPFLMFSADAAARREVMTTYLNLGWPANDEVLGELLAVRDETARTLGYDGWPDYDAELKMIGSGSAIAEFVDRVAADAADSAQRDLAVMLERARHDDPGVERLTVADSRYLGEVVRREQFEVDGQAVRGYFDFAKVRRGLLDVTARLFGLTYTDVAEAPTWHDEVAAYDVTLDDTGERLGRIYLDLHPREGKYNHAAQFDLVSGVGQRQLPEGVLVCNFGRGRMEHSEVVTLFHEFGHLLHHVLAGRHPWARFSGVATEWDFVEAPSQMLEEWAWDHSVLATFATNADGEPIPAALVERMRAAEEFGQGIYAATQMYYAAISYRFHAELPDDLTARSAALSQQYAVWERLPDTHFHCGFGHLSGYTSGYYTYMWSLVIAKDLFSAFDADDLFAPEVARRYRDTVLAAGGSADAADLVEAFLGRPYDNRAFTAWLES</sequence>
<dbReference type="Proteomes" id="UP000656804">
    <property type="component" value="Unassembled WGS sequence"/>
</dbReference>
<keyword evidence="4 7" id="KW-0378">Hydrolase</keyword>
<dbReference type="InterPro" id="IPR001567">
    <property type="entry name" value="Pept_M3A_M3B_dom"/>
</dbReference>
<keyword evidence="10" id="KW-1185">Reference proteome</keyword>
<feature type="domain" description="Peptidase M3A/M3B catalytic" evidence="8">
    <location>
        <begin position="234"/>
        <end position="661"/>
    </location>
</feature>
<keyword evidence="2 7" id="KW-0645">Protease</keyword>
<comment type="caution">
    <text evidence="9">The sequence shown here is derived from an EMBL/GenBank/DDBJ whole genome shotgun (WGS) entry which is preliminary data.</text>
</comment>
<dbReference type="InterPro" id="IPR045090">
    <property type="entry name" value="Pept_M3A_M3B"/>
</dbReference>
<dbReference type="Gene3D" id="1.10.1370.10">
    <property type="entry name" value="Neurolysin, domain 3"/>
    <property type="match status" value="1"/>
</dbReference>
<comment type="similarity">
    <text evidence="1 7">Belongs to the peptidase M3 family.</text>
</comment>
<accession>A0A930YC05</accession>
<organism evidence="9 10">
    <name type="scientific">Nocardioides acrostichi</name>
    <dbReference type="NCBI Taxonomy" id="2784339"/>
    <lineage>
        <taxon>Bacteria</taxon>
        <taxon>Bacillati</taxon>
        <taxon>Actinomycetota</taxon>
        <taxon>Actinomycetes</taxon>
        <taxon>Propionibacteriales</taxon>
        <taxon>Nocardioidaceae</taxon>
        <taxon>Nocardioides</taxon>
    </lineage>
</organism>
<dbReference type="InterPro" id="IPR024079">
    <property type="entry name" value="MetalloPept_cat_dom_sf"/>
</dbReference>
<evidence type="ECO:0000256" key="2">
    <source>
        <dbReference type="ARBA" id="ARBA00022670"/>
    </source>
</evidence>
<dbReference type="PANTHER" id="PTHR11804:SF84">
    <property type="entry name" value="SACCHAROLYSIN"/>
    <property type="match status" value="1"/>
</dbReference>
<dbReference type="GO" id="GO:0004222">
    <property type="term" value="F:metalloendopeptidase activity"/>
    <property type="evidence" value="ECO:0007669"/>
    <property type="project" value="InterPro"/>
</dbReference>
<proteinExistence type="inferred from homology"/>
<evidence type="ECO:0000256" key="6">
    <source>
        <dbReference type="ARBA" id="ARBA00023049"/>
    </source>
</evidence>
<dbReference type="CDD" id="cd06455">
    <property type="entry name" value="M3A_TOP"/>
    <property type="match status" value="1"/>
</dbReference>
<protein>
    <submittedName>
        <fullName evidence="9">Zn-dependent oligopeptidase</fullName>
    </submittedName>
</protein>
<dbReference type="SUPFAM" id="SSF55486">
    <property type="entry name" value="Metalloproteases ('zincins'), catalytic domain"/>
    <property type="match status" value="1"/>
</dbReference>
<evidence type="ECO:0000256" key="3">
    <source>
        <dbReference type="ARBA" id="ARBA00022723"/>
    </source>
</evidence>
<gene>
    <name evidence="9" type="ORF">ISG29_04830</name>
</gene>
<dbReference type="GO" id="GO:0006518">
    <property type="term" value="P:peptide metabolic process"/>
    <property type="evidence" value="ECO:0007669"/>
    <property type="project" value="TreeGrafter"/>
</dbReference>
<evidence type="ECO:0000259" key="8">
    <source>
        <dbReference type="Pfam" id="PF01432"/>
    </source>
</evidence>
<dbReference type="EMBL" id="JADIVZ010000001">
    <property type="protein sequence ID" value="MBF4161004.1"/>
    <property type="molecule type" value="Genomic_DNA"/>
</dbReference>
<evidence type="ECO:0000256" key="7">
    <source>
        <dbReference type="RuleBase" id="RU003435"/>
    </source>
</evidence>
<evidence type="ECO:0000313" key="10">
    <source>
        <dbReference type="Proteomes" id="UP000656804"/>
    </source>
</evidence>
<keyword evidence="6 7" id="KW-0482">Metalloprotease</keyword>
<evidence type="ECO:0000256" key="5">
    <source>
        <dbReference type="ARBA" id="ARBA00022833"/>
    </source>
</evidence>